<feature type="compositionally biased region" description="Low complexity" evidence="1">
    <location>
        <begin position="12"/>
        <end position="29"/>
    </location>
</feature>
<dbReference type="Proteomes" id="UP000823388">
    <property type="component" value="Chromosome 8K"/>
</dbReference>
<evidence type="ECO:0000256" key="1">
    <source>
        <dbReference type="SAM" id="MobiDB-lite"/>
    </source>
</evidence>
<feature type="region of interest" description="Disordered" evidence="1">
    <location>
        <begin position="131"/>
        <end position="181"/>
    </location>
</feature>
<gene>
    <name evidence="2" type="ORF">PVAP13_8KG311810</name>
</gene>
<evidence type="ECO:0000313" key="3">
    <source>
        <dbReference type="Proteomes" id="UP000823388"/>
    </source>
</evidence>
<organism evidence="2 3">
    <name type="scientific">Panicum virgatum</name>
    <name type="common">Blackwell switchgrass</name>
    <dbReference type="NCBI Taxonomy" id="38727"/>
    <lineage>
        <taxon>Eukaryota</taxon>
        <taxon>Viridiplantae</taxon>
        <taxon>Streptophyta</taxon>
        <taxon>Embryophyta</taxon>
        <taxon>Tracheophyta</taxon>
        <taxon>Spermatophyta</taxon>
        <taxon>Magnoliopsida</taxon>
        <taxon>Liliopsida</taxon>
        <taxon>Poales</taxon>
        <taxon>Poaceae</taxon>
        <taxon>PACMAD clade</taxon>
        <taxon>Panicoideae</taxon>
        <taxon>Panicodae</taxon>
        <taxon>Paniceae</taxon>
        <taxon>Panicinae</taxon>
        <taxon>Panicum</taxon>
        <taxon>Panicum sect. Hiantes</taxon>
    </lineage>
</organism>
<evidence type="ECO:0000313" key="2">
    <source>
        <dbReference type="EMBL" id="KAG2563244.1"/>
    </source>
</evidence>
<dbReference type="AlphaFoldDB" id="A0A8T0PYZ1"/>
<protein>
    <submittedName>
        <fullName evidence="2">Uncharacterized protein</fullName>
    </submittedName>
</protein>
<accession>A0A8T0PYZ1</accession>
<feature type="compositionally biased region" description="Basic and acidic residues" evidence="1">
    <location>
        <begin position="1"/>
        <end position="11"/>
    </location>
</feature>
<feature type="non-terminal residue" evidence="2">
    <location>
        <position position="1"/>
    </location>
</feature>
<name>A0A8T0PYZ1_PANVG</name>
<keyword evidence="3" id="KW-1185">Reference proteome</keyword>
<dbReference type="EMBL" id="CM029051">
    <property type="protein sequence ID" value="KAG2563244.1"/>
    <property type="molecule type" value="Genomic_DNA"/>
</dbReference>
<reference evidence="2" key="1">
    <citation type="submission" date="2020-05" db="EMBL/GenBank/DDBJ databases">
        <title>WGS assembly of Panicum virgatum.</title>
        <authorList>
            <person name="Lovell J.T."/>
            <person name="Jenkins J."/>
            <person name="Shu S."/>
            <person name="Juenger T.E."/>
            <person name="Schmutz J."/>
        </authorList>
    </citation>
    <scope>NUCLEOTIDE SEQUENCE</scope>
    <source>
        <strain evidence="2">AP13</strain>
    </source>
</reference>
<sequence>HGRHRGLEWSHRGGVAAHRGRGPVAQGVGTRAGVGHRGGVGRRGRGAALWGRGRHAGGWSGDEPGPGDTTVGSGRRRRGPVGRQRQEPARPMGRGCGRGLRGGDVDAAGAGCSGRGGGAAGEVTRVLRRGRGERVGGRVPRRGRWLRGVGGGRGRREPPRGRRSLGSRRGPEVPAATGRPAAGILARQEGRRRGGAQVGGVEARARVGVEAGRRRVEDRAGVGAGMRRCRPPAARAGRWRGCGGGVRRGRGAARRRVGWIR</sequence>
<proteinExistence type="predicted"/>
<feature type="region of interest" description="Disordered" evidence="1">
    <location>
        <begin position="1"/>
        <end position="101"/>
    </location>
</feature>
<feature type="non-terminal residue" evidence="2">
    <location>
        <position position="261"/>
    </location>
</feature>
<comment type="caution">
    <text evidence="2">The sequence shown here is derived from an EMBL/GenBank/DDBJ whole genome shotgun (WGS) entry which is preliminary data.</text>
</comment>